<gene>
    <name evidence="3" type="ORF">DL89DRAFT_272505</name>
</gene>
<accession>A0A1Y1VSN5</accession>
<dbReference type="Proteomes" id="UP000193922">
    <property type="component" value="Unassembled WGS sequence"/>
</dbReference>
<dbReference type="RefSeq" id="XP_040739227.1">
    <property type="nucleotide sequence ID" value="XM_040888990.1"/>
</dbReference>
<dbReference type="EMBL" id="MCFD01000106">
    <property type="protein sequence ID" value="ORX64300.1"/>
    <property type="molecule type" value="Genomic_DNA"/>
</dbReference>
<reference evidence="3 4" key="1">
    <citation type="submission" date="2016-07" db="EMBL/GenBank/DDBJ databases">
        <title>Pervasive Adenine N6-methylation of Active Genes in Fungi.</title>
        <authorList>
            <consortium name="DOE Joint Genome Institute"/>
            <person name="Mondo S.J."/>
            <person name="Dannebaum R.O."/>
            <person name="Kuo R.C."/>
            <person name="Labutti K."/>
            <person name="Haridas S."/>
            <person name="Kuo A."/>
            <person name="Salamov A."/>
            <person name="Ahrendt S.R."/>
            <person name="Lipzen A."/>
            <person name="Sullivan W."/>
            <person name="Andreopoulos W.B."/>
            <person name="Clum A."/>
            <person name="Lindquist E."/>
            <person name="Daum C."/>
            <person name="Ramamoorthy G.K."/>
            <person name="Gryganskyi A."/>
            <person name="Culley D."/>
            <person name="Magnuson J.K."/>
            <person name="James T.Y."/>
            <person name="O'Malley M.A."/>
            <person name="Stajich J.E."/>
            <person name="Spatafora J.W."/>
            <person name="Visel A."/>
            <person name="Grigoriev I.V."/>
        </authorList>
    </citation>
    <scope>NUCLEOTIDE SEQUENCE [LARGE SCALE GENOMIC DNA]</scope>
    <source>
        <strain evidence="3 4">ATCC 12442</strain>
    </source>
</reference>
<feature type="chain" id="PRO_5013231503" evidence="2">
    <location>
        <begin position="23"/>
        <end position="304"/>
    </location>
</feature>
<evidence type="ECO:0000256" key="1">
    <source>
        <dbReference type="SAM" id="MobiDB-lite"/>
    </source>
</evidence>
<evidence type="ECO:0000313" key="4">
    <source>
        <dbReference type="Proteomes" id="UP000193922"/>
    </source>
</evidence>
<keyword evidence="4" id="KW-1185">Reference proteome</keyword>
<dbReference type="AlphaFoldDB" id="A0A1Y1VSN5"/>
<keyword evidence="2" id="KW-0732">Signal</keyword>
<feature type="region of interest" description="Disordered" evidence="1">
    <location>
        <begin position="125"/>
        <end position="152"/>
    </location>
</feature>
<feature type="signal peptide" evidence="2">
    <location>
        <begin position="1"/>
        <end position="22"/>
    </location>
</feature>
<feature type="non-terminal residue" evidence="3">
    <location>
        <position position="304"/>
    </location>
</feature>
<comment type="caution">
    <text evidence="3">The sequence shown here is derived from an EMBL/GenBank/DDBJ whole genome shotgun (WGS) entry which is preliminary data.</text>
</comment>
<dbReference type="GeneID" id="63805638"/>
<proteinExistence type="predicted"/>
<evidence type="ECO:0000313" key="3">
    <source>
        <dbReference type="EMBL" id="ORX64300.1"/>
    </source>
</evidence>
<protein>
    <submittedName>
        <fullName evidence="3">Uncharacterized protein</fullName>
    </submittedName>
</protein>
<organism evidence="3 4">
    <name type="scientific">Linderina pennispora</name>
    <dbReference type="NCBI Taxonomy" id="61395"/>
    <lineage>
        <taxon>Eukaryota</taxon>
        <taxon>Fungi</taxon>
        <taxon>Fungi incertae sedis</taxon>
        <taxon>Zoopagomycota</taxon>
        <taxon>Kickxellomycotina</taxon>
        <taxon>Kickxellomycetes</taxon>
        <taxon>Kickxellales</taxon>
        <taxon>Kickxellaceae</taxon>
        <taxon>Linderina</taxon>
    </lineage>
</organism>
<name>A0A1Y1VSN5_9FUNG</name>
<evidence type="ECO:0000256" key="2">
    <source>
        <dbReference type="SAM" id="SignalP"/>
    </source>
</evidence>
<sequence length="304" mass="32435">MVQLPLASSLLAVLALQARASADSSFPTSTEPSDIGVELSSSTELGDIGTDESPTAVYSYPPIFYPWGFMADASYNFKLDLAKTKSDGGAVNYGIEVGGACAQYTPEPRTITYTRYEFSEPYWMARSDDAGDDDRDNDGGNDGSNDGYDSDRGDLDSYSAQVFTTVFTPRFPQVGCSGMYKAEYSDSNSQYESSDAYASKYPDELLLEPLLALGENGFLGSLDYELGASATDALDDIDSDVDFDEVDVGQFFSTLAAAAEGEATIAHASDDSNDDVNGNGSEDFAVAADNFRGGNVVDDADTDY</sequence>